<comment type="cofactor">
    <cofactor evidence="1">
        <name>Zn(2+)</name>
        <dbReference type="ChEBI" id="CHEBI:29105"/>
    </cofactor>
</comment>
<keyword evidence="9" id="KW-0030">Aminoacyl-tRNA synthetase</keyword>
<organism evidence="15 16">
    <name type="scientific">Parascaris univalens</name>
    <name type="common">Nematode worm</name>
    <dbReference type="NCBI Taxonomy" id="6257"/>
    <lineage>
        <taxon>Eukaryota</taxon>
        <taxon>Metazoa</taxon>
        <taxon>Ecdysozoa</taxon>
        <taxon>Nematoda</taxon>
        <taxon>Chromadorea</taxon>
        <taxon>Rhabditida</taxon>
        <taxon>Spirurina</taxon>
        <taxon>Ascaridomorpha</taxon>
        <taxon>Ascaridoidea</taxon>
        <taxon>Ascarididae</taxon>
        <taxon>Parascaris</taxon>
    </lineage>
</organism>
<name>A0A915BS11_PARUN</name>
<dbReference type="GO" id="GO:0004817">
    <property type="term" value="F:cysteine-tRNA ligase activity"/>
    <property type="evidence" value="ECO:0007669"/>
    <property type="project" value="UniProtKB-EC"/>
</dbReference>
<evidence type="ECO:0000256" key="12">
    <source>
        <dbReference type="SAM" id="Coils"/>
    </source>
</evidence>
<protein>
    <recommendedName>
        <fullName evidence="11">Cysteine--tRNA ligase, cytoplasmic</fullName>
        <ecNumber evidence="2">6.1.1.16</ecNumber>
    </recommendedName>
    <alternativeName>
        <fullName evidence="10">Cysteinyl-tRNA synthetase</fullName>
    </alternativeName>
</protein>
<evidence type="ECO:0000256" key="2">
    <source>
        <dbReference type="ARBA" id="ARBA00012832"/>
    </source>
</evidence>
<evidence type="ECO:0000256" key="13">
    <source>
        <dbReference type="SAM" id="MobiDB-lite"/>
    </source>
</evidence>
<evidence type="ECO:0000256" key="11">
    <source>
        <dbReference type="ARBA" id="ARBA00039362"/>
    </source>
</evidence>
<dbReference type="AlphaFoldDB" id="A0A915BS11"/>
<keyword evidence="7" id="KW-0067">ATP-binding</keyword>
<evidence type="ECO:0000256" key="3">
    <source>
        <dbReference type="ARBA" id="ARBA00022598"/>
    </source>
</evidence>
<feature type="domain" description="tRNA synthetases class I catalytic" evidence="14">
    <location>
        <begin position="122"/>
        <end position="537"/>
    </location>
</feature>
<dbReference type="EC" id="6.1.1.16" evidence="2"/>
<keyword evidence="8" id="KW-0648">Protein biosynthesis</keyword>
<dbReference type="GO" id="GO:0005737">
    <property type="term" value="C:cytoplasm"/>
    <property type="evidence" value="ECO:0007669"/>
    <property type="project" value="TreeGrafter"/>
</dbReference>
<dbReference type="PRINTS" id="PR00983">
    <property type="entry name" value="TRNASYNTHCYS"/>
</dbReference>
<keyword evidence="12" id="KW-0175">Coiled coil</keyword>
<dbReference type="InterPro" id="IPR014729">
    <property type="entry name" value="Rossmann-like_a/b/a_fold"/>
</dbReference>
<evidence type="ECO:0000256" key="4">
    <source>
        <dbReference type="ARBA" id="ARBA00022723"/>
    </source>
</evidence>
<evidence type="ECO:0000259" key="14">
    <source>
        <dbReference type="Pfam" id="PF01406"/>
    </source>
</evidence>
<keyword evidence="5" id="KW-0547">Nucleotide-binding</keyword>
<dbReference type="InterPro" id="IPR024909">
    <property type="entry name" value="Cys-tRNA/MSH_ligase"/>
</dbReference>
<dbReference type="Pfam" id="PF01406">
    <property type="entry name" value="tRNA-synt_1e"/>
    <property type="match status" value="1"/>
</dbReference>
<dbReference type="GO" id="GO:0046872">
    <property type="term" value="F:metal ion binding"/>
    <property type="evidence" value="ECO:0007669"/>
    <property type="project" value="UniProtKB-KW"/>
</dbReference>
<evidence type="ECO:0000256" key="10">
    <source>
        <dbReference type="ARBA" id="ARBA00031499"/>
    </source>
</evidence>
<evidence type="ECO:0000313" key="15">
    <source>
        <dbReference type="Proteomes" id="UP000887569"/>
    </source>
</evidence>
<evidence type="ECO:0000256" key="5">
    <source>
        <dbReference type="ARBA" id="ARBA00022741"/>
    </source>
</evidence>
<dbReference type="SUPFAM" id="SSF52374">
    <property type="entry name" value="Nucleotidylyl transferase"/>
    <property type="match status" value="1"/>
</dbReference>
<feature type="region of interest" description="Disordered" evidence="13">
    <location>
        <begin position="826"/>
        <end position="845"/>
    </location>
</feature>
<evidence type="ECO:0000256" key="8">
    <source>
        <dbReference type="ARBA" id="ARBA00022917"/>
    </source>
</evidence>
<dbReference type="Gene3D" id="3.40.50.620">
    <property type="entry name" value="HUPs"/>
    <property type="match status" value="1"/>
</dbReference>
<dbReference type="NCBIfam" id="TIGR00435">
    <property type="entry name" value="cysS"/>
    <property type="match status" value="1"/>
</dbReference>
<accession>A0A915BS11</accession>
<dbReference type="CDD" id="cd00672">
    <property type="entry name" value="CysRS_core"/>
    <property type="match status" value="1"/>
</dbReference>
<proteinExistence type="inferred from homology"/>
<dbReference type="WBParaSite" id="PgR055_g017_t04">
    <property type="protein sequence ID" value="PgR055_g017_t04"/>
    <property type="gene ID" value="PgR055_g017"/>
</dbReference>
<keyword evidence="4" id="KW-0479">Metal-binding</keyword>
<evidence type="ECO:0000313" key="16">
    <source>
        <dbReference type="WBParaSite" id="PgR055_g017_t04"/>
    </source>
</evidence>
<dbReference type="PANTHER" id="PTHR10890:SF3">
    <property type="entry name" value="CYSTEINE--TRNA LIGASE, CYTOPLASMIC"/>
    <property type="match status" value="1"/>
</dbReference>
<sequence length="845" mass="96845">AYVGCWRNFLANCVSCSGRREESHLSSSFWFGTFSRKLKFADSGLRTRSVSVEFQQIIASTSAIHCSSVYAAKRRAMSVNGAAEDTASSVKRPLHPWNVPSQESASPKFHLFNSFTRRKELFVPLNGKRVKWYICGPTVYDSSHMGHARAYLSFDILRRVMQHYFGYDVHYVMNVTDIDDKIIKRARQNHLLDAYMSQKASKMDITIVIKDVLDALEVFKERVDSETDPDKKNMYDTMILKVNVAVKGLEKALESNEKLSLEAAKNELLSQAKDVLSDWLDSLHGHSVNDHAVFEKLAKKYENEFHEDMGKLNVLPPDVLTRVSEYVPEIIAYVQKIIDNGYGYVTKDGSVYFDTIAFESKPNHSYAKLVPEAFGDNEQLLKNMRESEGELSMGNLEEKRNPTDFALWKSSKSGEPFWDSPWGKGRPGWHIECSAMSSQICGSKLDIHSGGFDLKFPHHDNEIAQVEAHYDNDNWVNYFLHCGTLRIAGMKMSKSLKNFITIRDALKQYTARQLRILFLMHNWTDVLDYSASSMERALQFEKVTNEFFLLVKDYLRRYYRPDSNEGYQKYGQRELQLMDEFFKIKSEVNAALCDSVDTRTVVEKIRELIGLGNAYIVEMERQGTIPNCLLLRNIAAYMTWLLKMFGAIPQNIEIGFPIESSSTSCLRGASTSAEAVLMPYLLALADFREKVRNIAREHKIIGILQECDRLRDEVLPELGVRLEDRSSQTCVKLVDRETLLREQQQKKAIDAAKQFEKERKQKEKEEKEAAKRIPPWEMFKRGDDAARYSKYDEKGIPTHGADGEEISKKQRKKLEKLYETQQKNYGQAIASLENGRLPEGGSPVH</sequence>
<dbReference type="SUPFAM" id="SSF47323">
    <property type="entry name" value="Anticodon-binding domain of a subclass of class I aminoacyl-tRNA synthetases"/>
    <property type="match status" value="1"/>
</dbReference>
<dbReference type="PANTHER" id="PTHR10890">
    <property type="entry name" value="CYSTEINYL-TRNA SYNTHETASE"/>
    <property type="match status" value="1"/>
</dbReference>
<reference evidence="16" key="1">
    <citation type="submission" date="2022-11" db="UniProtKB">
        <authorList>
            <consortium name="WormBaseParasite"/>
        </authorList>
    </citation>
    <scope>IDENTIFICATION</scope>
</reference>
<dbReference type="Proteomes" id="UP000887569">
    <property type="component" value="Unplaced"/>
</dbReference>
<dbReference type="InterPro" id="IPR015803">
    <property type="entry name" value="Cys-tRNA-ligase"/>
</dbReference>
<dbReference type="InterPro" id="IPR032678">
    <property type="entry name" value="tRNA-synt_1_cat_dom"/>
</dbReference>
<keyword evidence="3" id="KW-0436">Ligase</keyword>
<feature type="coiled-coil region" evidence="12">
    <location>
        <begin position="745"/>
        <end position="773"/>
    </location>
</feature>
<evidence type="ECO:0000256" key="1">
    <source>
        <dbReference type="ARBA" id="ARBA00001947"/>
    </source>
</evidence>
<evidence type="ECO:0000256" key="7">
    <source>
        <dbReference type="ARBA" id="ARBA00022840"/>
    </source>
</evidence>
<keyword evidence="15" id="KW-1185">Reference proteome</keyword>
<keyword evidence="6" id="KW-0862">Zinc</keyword>
<dbReference type="InterPro" id="IPR009080">
    <property type="entry name" value="tRNAsynth_Ia_anticodon-bd"/>
</dbReference>
<dbReference type="GO" id="GO:0005524">
    <property type="term" value="F:ATP binding"/>
    <property type="evidence" value="ECO:0007669"/>
    <property type="project" value="UniProtKB-KW"/>
</dbReference>
<dbReference type="HAMAP" id="MF_00041">
    <property type="entry name" value="Cys_tRNA_synth"/>
    <property type="match status" value="1"/>
</dbReference>
<evidence type="ECO:0000256" key="9">
    <source>
        <dbReference type="ARBA" id="ARBA00023146"/>
    </source>
</evidence>
<evidence type="ECO:0000256" key="6">
    <source>
        <dbReference type="ARBA" id="ARBA00022833"/>
    </source>
</evidence>
<dbReference type="GO" id="GO:0006423">
    <property type="term" value="P:cysteinyl-tRNA aminoacylation"/>
    <property type="evidence" value="ECO:0007669"/>
    <property type="project" value="InterPro"/>
</dbReference>